<protein>
    <submittedName>
        <fullName evidence="1">Spy/CpxP family protein refolding chaperone</fullName>
    </submittedName>
</protein>
<dbReference type="Gene3D" id="1.20.120.1490">
    <property type="match status" value="1"/>
</dbReference>
<dbReference type="Pfam" id="PF13801">
    <property type="entry name" value="Metal_resist"/>
    <property type="match status" value="1"/>
</dbReference>
<gene>
    <name evidence="1" type="ORF">FHS92_003360</name>
</gene>
<evidence type="ECO:0000313" key="1">
    <source>
        <dbReference type="EMBL" id="MBB6125596.1"/>
    </source>
</evidence>
<sequence length="144" mass="15775">MNKRALFLIILAGFSGALGGVLVGRQVSAPPEAGAALHQLLHRDLDLDPRQNEQIEVLERQFSVKLQALQLEMRADNARLAAAIEAEHDNGPQVVAAITRSHEVMGELQIATLGHIFAMRKVLRPEQADKFDRAVVQALTADVR</sequence>
<evidence type="ECO:0000313" key="2">
    <source>
        <dbReference type="Proteomes" id="UP000552700"/>
    </source>
</evidence>
<dbReference type="RefSeq" id="WP_184081811.1">
    <property type="nucleotide sequence ID" value="NZ_JACIJP010000009.1"/>
</dbReference>
<reference evidence="1 2" key="1">
    <citation type="submission" date="2020-08" db="EMBL/GenBank/DDBJ databases">
        <title>Genomic Encyclopedia of Type Strains, Phase IV (KMG-IV): sequencing the most valuable type-strain genomes for metagenomic binning, comparative biology and taxonomic classification.</title>
        <authorList>
            <person name="Goeker M."/>
        </authorList>
    </citation>
    <scope>NUCLEOTIDE SEQUENCE [LARGE SCALE GENOMIC DNA]</scope>
    <source>
        <strain evidence="1 2">DSM 102255</strain>
    </source>
</reference>
<organism evidence="1 2">
    <name type="scientific">Sphingobium subterraneum</name>
    <dbReference type="NCBI Taxonomy" id="627688"/>
    <lineage>
        <taxon>Bacteria</taxon>
        <taxon>Pseudomonadati</taxon>
        <taxon>Pseudomonadota</taxon>
        <taxon>Alphaproteobacteria</taxon>
        <taxon>Sphingomonadales</taxon>
        <taxon>Sphingomonadaceae</taxon>
        <taxon>Sphingobium</taxon>
    </lineage>
</organism>
<name>A0A841J7S6_9SPHN</name>
<dbReference type="AlphaFoldDB" id="A0A841J7S6"/>
<keyword evidence="2" id="KW-1185">Reference proteome</keyword>
<dbReference type="Proteomes" id="UP000552700">
    <property type="component" value="Unassembled WGS sequence"/>
</dbReference>
<proteinExistence type="predicted"/>
<dbReference type="InterPro" id="IPR025961">
    <property type="entry name" value="Metal_resist"/>
</dbReference>
<comment type="caution">
    <text evidence="1">The sequence shown here is derived from an EMBL/GenBank/DDBJ whole genome shotgun (WGS) entry which is preliminary data.</text>
</comment>
<dbReference type="EMBL" id="JACIJP010000009">
    <property type="protein sequence ID" value="MBB6125596.1"/>
    <property type="molecule type" value="Genomic_DNA"/>
</dbReference>
<accession>A0A841J7S6</accession>